<dbReference type="Pfam" id="PF13508">
    <property type="entry name" value="Acetyltransf_7"/>
    <property type="match status" value="1"/>
</dbReference>
<feature type="domain" description="N-acetyltransferase" evidence="1">
    <location>
        <begin position="112"/>
        <end position="181"/>
    </location>
</feature>
<dbReference type="SUPFAM" id="SSF55729">
    <property type="entry name" value="Acyl-CoA N-acyltransferases (Nat)"/>
    <property type="match status" value="1"/>
</dbReference>
<dbReference type="AlphaFoldDB" id="A0A2N6D0G1"/>
<organism evidence="2 3">
    <name type="scientific">Sedimenticola selenatireducens</name>
    <dbReference type="NCBI Taxonomy" id="191960"/>
    <lineage>
        <taxon>Bacteria</taxon>
        <taxon>Pseudomonadati</taxon>
        <taxon>Pseudomonadota</taxon>
        <taxon>Gammaproteobacteria</taxon>
        <taxon>Chromatiales</taxon>
        <taxon>Sedimenticolaceae</taxon>
        <taxon>Sedimenticola</taxon>
    </lineage>
</organism>
<dbReference type="Proteomes" id="UP000235015">
    <property type="component" value="Unassembled WGS sequence"/>
</dbReference>
<evidence type="ECO:0000313" key="3">
    <source>
        <dbReference type="Proteomes" id="UP000235015"/>
    </source>
</evidence>
<dbReference type="InterPro" id="IPR000182">
    <property type="entry name" value="GNAT_dom"/>
</dbReference>
<gene>
    <name evidence="2" type="ORF">C0630_03085</name>
</gene>
<dbReference type="GO" id="GO:0016747">
    <property type="term" value="F:acyltransferase activity, transferring groups other than amino-acyl groups"/>
    <property type="evidence" value="ECO:0007669"/>
    <property type="project" value="InterPro"/>
</dbReference>
<dbReference type="EMBL" id="PKUN01000002">
    <property type="protein sequence ID" value="PLX63154.1"/>
    <property type="molecule type" value="Genomic_DNA"/>
</dbReference>
<accession>A0A2N6D0G1</accession>
<sequence length="211" mass="23673">MLFLEHPMPDLEFEFSLRPDSDPELDPYVLKFTGKSIVWDDASGSDRVVGEIHGHKLDLAAAIVDGVNQSLLLDSVCPELSEFSQTAFGDDGCNYLQEMADGSMKKQECSGLVYINEITIDPDYRGQRIGSALMGKIGHMVDVEDSIIALKAFPLSPEYGKRVPEADVERVKRFYERLGFTHIGGEFMVKQANLCDTIKKRLAWRKDQPIK</sequence>
<evidence type="ECO:0000313" key="2">
    <source>
        <dbReference type="EMBL" id="PLX63154.1"/>
    </source>
</evidence>
<evidence type="ECO:0000259" key="1">
    <source>
        <dbReference type="Pfam" id="PF13508"/>
    </source>
</evidence>
<dbReference type="Gene3D" id="3.40.630.30">
    <property type="match status" value="1"/>
</dbReference>
<dbReference type="CDD" id="cd04301">
    <property type="entry name" value="NAT_SF"/>
    <property type="match status" value="1"/>
</dbReference>
<protein>
    <recommendedName>
        <fullName evidence="1">N-acetyltransferase domain-containing protein</fullName>
    </recommendedName>
</protein>
<comment type="caution">
    <text evidence="2">The sequence shown here is derived from an EMBL/GenBank/DDBJ whole genome shotgun (WGS) entry which is preliminary data.</text>
</comment>
<dbReference type="InterPro" id="IPR016181">
    <property type="entry name" value="Acyl_CoA_acyltransferase"/>
</dbReference>
<proteinExistence type="predicted"/>
<name>A0A2N6D0G1_9GAMM</name>
<dbReference type="STRING" id="1111735.GCA_000428045_02702"/>
<reference evidence="2 3" key="1">
    <citation type="submission" date="2017-11" db="EMBL/GenBank/DDBJ databases">
        <title>Genome-resolved metagenomics identifies genetic mobility, metabolic interactions, and unexpected diversity in perchlorate-reducing communities.</title>
        <authorList>
            <person name="Barnum T.P."/>
            <person name="Figueroa I.A."/>
            <person name="Carlstrom C.I."/>
            <person name="Lucas L.N."/>
            <person name="Engelbrektson A.L."/>
            <person name="Coates J.D."/>
        </authorList>
    </citation>
    <scope>NUCLEOTIDE SEQUENCE [LARGE SCALE GENOMIC DNA]</scope>
    <source>
        <strain evidence="2">BM301</strain>
    </source>
</reference>